<evidence type="ECO:0000313" key="4">
    <source>
        <dbReference type="Proteomes" id="UP000198571"/>
    </source>
</evidence>
<dbReference type="PANTHER" id="PTHR33745">
    <property type="entry name" value="RSBT ANTAGONIST PROTEIN RSBS-RELATED"/>
    <property type="match status" value="1"/>
</dbReference>
<dbReference type="STRING" id="1601833.SAMN05518684_103295"/>
<dbReference type="PROSITE" id="PS50801">
    <property type="entry name" value="STAS"/>
    <property type="match status" value="1"/>
</dbReference>
<protein>
    <submittedName>
        <fullName evidence="3">RsbT co-antagonist protein RsbR</fullName>
    </submittedName>
</protein>
<evidence type="ECO:0000259" key="2">
    <source>
        <dbReference type="PROSITE" id="PS50801"/>
    </source>
</evidence>
<gene>
    <name evidence="3" type="ORF">SAMN05518684_103295</name>
</gene>
<sequence>MAGDFIATLGQKILENEENLAYRIRDLYYEEYEKDARDLNENESQYNMVELLHRIGKTLLENNGQDTNSSIEEWGATFGKTAVQSGVAIDKAMLGLPFFRKVMEELIRSEFKKTDRPVEDYFQAVDYINPIVDRTIYAFSHAYVEYNEDTFKKAKEELTELSVPVVPLTKEVAILPIIGTIDTHRSKELLDKSLNRGRELELAYLIVDLSGVDIIDTAIAHNLFQLNDALRVIGVTAIFSGLRPELAQTIVNLGISFENMRVVSDLEQALTVTGLKIKENNPNLTI</sequence>
<evidence type="ECO:0000313" key="3">
    <source>
        <dbReference type="EMBL" id="SER75312.1"/>
    </source>
</evidence>
<dbReference type="SUPFAM" id="SSF52091">
    <property type="entry name" value="SpoIIaa-like"/>
    <property type="match status" value="1"/>
</dbReference>
<evidence type="ECO:0000256" key="1">
    <source>
        <dbReference type="ARBA" id="ARBA00022553"/>
    </source>
</evidence>
<dbReference type="AlphaFoldDB" id="A0A1H9RR92"/>
<dbReference type="Proteomes" id="UP000198571">
    <property type="component" value="Unassembled WGS sequence"/>
</dbReference>
<dbReference type="InterPro" id="IPR051932">
    <property type="entry name" value="Bact_StressResp_Reg"/>
</dbReference>
<name>A0A1H9RR92_9BACI</name>
<dbReference type="Pfam" id="PF01740">
    <property type="entry name" value="STAS"/>
    <property type="match status" value="1"/>
</dbReference>
<feature type="domain" description="STAS" evidence="2">
    <location>
        <begin position="162"/>
        <end position="273"/>
    </location>
</feature>
<accession>A0A1H9RR92</accession>
<dbReference type="InterPro" id="IPR002645">
    <property type="entry name" value="STAS_dom"/>
</dbReference>
<dbReference type="CDD" id="cd07041">
    <property type="entry name" value="STAS_RsbR_RsbS_like"/>
    <property type="match status" value="1"/>
</dbReference>
<organism evidence="3 4">
    <name type="scientific">Salipaludibacillus aurantiacus</name>
    <dbReference type="NCBI Taxonomy" id="1601833"/>
    <lineage>
        <taxon>Bacteria</taxon>
        <taxon>Bacillati</taxon>
        <taxon>Bacillota</taxon>
        <taxon>Bacilli</taxon>
        <taxon>Bacillales</taxon>
        <taxon>Bacillaceae</taxon>
    </lineage>
</organism>
<dbReference type="Gene3D" id="3.30.750.24">
    <property type="entry name" value="STAS domain"/>
    <property type="match status" value="1"/>
</dbReference>
<keyword evidence="4" id="KW-1185">Reference proteome</keyword>
<dbReference type="RefSeq" id="WP_177174191.1">
    <property type="nucleotide sequence ID" value="NZ_FOGT01000003.1"/>
</dbReference>
<keyword evidence="1" id="KW-0597">Phosphoprotein</keyword>
<dbReference type="EMBL" id="FOGT01000003">
    <property type="protein sequence ID" value="SER75312.1"/>
    <property type="molecule type" value="Genomic_DNA"/>
</dbReference>
<dbReference type="PANTHER" id="PTHR33745:SF3">
    <property type="entry name" value="RSBT CO-ANTAGONIST PROTEIN RSBRC"/>
    <property type="match status" value="1"/>
</dbReference>
<proteinExistence type="predicted"/>
<dbReference type="InterPro" id="IPR036513">
    <property type="entry name" value="STAS_dom_sf"/>
</dbReference>
<reference evidence="4" key="1">
    <citation type="submission" date="2016-10" db="EMBL/GenBank/DDBJ databases">
        <authorList>
            <person name="Varghese N."/>
            <person name="Submissions S."/>
        </authorList>
    </citation>
    <scope>NUCLEOTIDE SEQUENCE [LARGE SCALE GENOMIC DNA]</scope>
    <source>
        <strain evidence="4">S9</strain>
    </source>
</reference>